<reference evidence="2 3" key="1">
    <citation type="submission" date="2019-02" db="EMBL/GenBank/DDBJ databases">
        <title>Sequencing the genomes of 1000 actinobacteria strains.</title>
        <authorList>
            <person name="Klenk H.-P."/>
        </authorList>
    </citation>
    <scope>NUCLEOTIDE SEQUENCE [LARGE SCALE GENOMIC DNA]</scope>
    <source>
        <strain evidence="2 3">DSM 45888</strain>
    </source>
</reference>
<sequence length="385" mass="41213">MTQVVEASIDEVAAFHALLLRMSGRLPDELTTAARRWLAEGEFVEIAQSVLFAALAGRIPMTEGDVSLLSATLVAAGEDTEALVDIERADDDPLPPYGVAPVSPDELAEHGAAVPYSIDLTVPYDGPGAADDVDRAAVDAVEAQRNDGAAVVALWRAWRFPAIDAQWPPPRRIYLLQSGDEAAVPALAVHVQDALEAVGETDPQVEVFVDPDELPAYQRNTLGFSTLLWTAAPPVTPLVARVYDTFDPEHGPAFAPDHPRLEGDERDQILEYLADGTPLLIAPTRSPDVVDPAAGEVVPTGFFTDGHWIWTDAAAYYLRTYGLAPDPDLLGAIRTNHYVVPEVDVVALHRALSTLYAPVEEGSPDQDGEGSPADAPGGEKIPDNL</sequence>
<feature type="region of interest" description="Disordered" evidence="1">
    <location>
        <begin position="358"/>
        <end position="385"/>
    </location>
</feature>
<keyword evidence="3" id="KW-1185">Reference proteome</keyword>
<gene>
    <name evidence="2" type="ORF">EV382_2643</name>
</gene>
<dbReference type="Proteomes" id="UP000293781">
    <property type="component" value="Unassembled WGS sequence"/>
</dbReference>
<evidence type="ECO:0000313" key="2">
    <source>
        <dbReference type="EMBL" id="RZT79444.1"/>
    </source>
</evidence>
<dbReference type="EMBL" id="SHKK01000001">
    <property type="protein sequence ID" value="RZT79444.1"/>
    <property type="molecule type" value="Genomic_DNA"/>
</dbReference>
<comment type="caution">
    <text evidence="2">The sequence shown here is derived from an EMBL/GenBank/DDBJ whole genome shotgun (WGS) entry which is preliminary data.</text>
</comment>
<dbReference type="RefSeq" id="WP_130401867.1">
    <property type="nucleotide sequence ID" value="NZ_SHKK01000001.1"/>
</dbReference>
<dbReference type="OrthoDB" id="275232at2"/>
<proteinExistence type="predicted"/>
<name>A0A4Q7UF66_9ACTN</name>
<evidence type="ECO:0000256" key="1">
    <source>
        <dbReference type="SAM" id="MobiDB-lite"/>
    </source>
</evidence>
<accession>A0A4Q7UF66</accession>
<dbReference type="AlphaFoldDB" id="A0A4Q7UF66"/>
<organism evidence="2 3">
    <name type="scientific">Micromonospora violae</name>
    <dbReference type="NCBI Taxonomy" id="1278207"/>
    <lineage>
        <taxon>Bacteria</taxon>
        <taxon>Bacillati</taxon>
        <taxon>Actinomycetota</taxon>
        <taxon>Actinomycetes</taxon>
        <taxon>Micromonosporales</taxon>
        <taxon>Micromonosporaceae</taxon>
        <taxon>Micromonospora</taxon>
    </lineage>
</organism>
<evidence type="ECO:0000313" key="3">
    <source>
        <dbReference type="Proteomes" id="UP000293781"/>
    </source>
</evidence>
<protein>
    <submittedName>
        <fullName evidence="2">Uncharacterized protein</fullName>
    </submittedName>
</protein>